<evidence type="ECO:0000256" key="1">
    <source>
        <dbReference type="ARBA" id="ARBA00022801"/>
    </source>
</evidence>
<name>A0A4R2NHB4_9BACL</name>
<feature type="binding site" evidence="2">
    <location>
        <position position="141"/>
    </location>
    <ligand>
        <name>Mn(2+)</name>
        <dbReference type="ChEBI" id="CHEBI:29035"/>
        <label>2</label>
    </ligand>
</feature>
<organism evidence="4 5">
    <name type="scientific">Scopulibacillus darangshiensis</name>
    <dbReference type="NCBI Taxonomy" id="442528"/>
    <lineage>
        <taxon>Bacteria</taxon>
        <taxon>Bacillati</taxon>
        <taxon>Bacillota</taxon>
        <taxon>Bacilli</taxon>
        <taxon>Bacillales</taxon>
        <taxon>Sporolactobacillaceae</taxon>
        <taxon>Scopulibacillus</taxon>
    </lineage>
</organism>
<dbReference type="Pfam" id="PF01546">
    <property type="entry name" value="Peptidase_M20"/>
    <property type="match status" value="1"/>
</dbReference>
<dbReference type="PANTHER" id="PTHR11014">
    <property type="entry name" value="PEPTIDASE M20 FAMILY MEMBER"/>
    <property type="match status" value="1"/>
</dbReference>
<dbReference type="GO" id="GO:0019877">
    <property type="term" value="P:diaminopimelate biosynthetic process"/>
    <property type="evidence" value="ECO:0007669"/>
    <property type="project" value="UniProtKB-ARBA"/>
</dbReference>
<dbReference type="SUPFAM" id="SSF53187">
    <property type="entry name" value="Zn-dependent exopeptidases"/>
    <property type="match status" value="1"/>
</dbReference>
<feature type="binding site" evidence="2">
    <location>
        <position position="365"/>
    </location>
    <ligand>
        <name>Mn(2+)</name>
        <dbReference type="ChEBI" id="CHEBI:29035"/>
        <label>2</label>
    </ligand>
</feature>
<feature type="domain" description="Peptidase M20 dimerisation" evidence="3">
    <location>
        <begin position="189"/>
        <end position="281"/>
    </location>
</feature>
<dbReference type="Pfam" id="PF07687">
    <property type="entry name" value="M20_dimer"/>
    <property type="match status" value="1"/>
</dbReference>
<gene>
    <name evidence="4" type="ORF">EV207_1494</name>
</gene>
<dbReference type="InterPro" id="IPR011650">
    <property type="entry name" value="Peptidase_M20_dimer"/>
</dbReference>
<evidence type="ECO:0000313" key="4">
    <source>
        <dbReference type="EMBL" id="TCP20767.1"/>
    </source>
</evidence>
<dbReference type="InterPro" id="IPR036264">
    <property type="entry name" value="Bact_exopeptidase_dim_dom"/>
</dbReference>
<feature type="binding site" evidence="2">
    <location>
        <position position="166"/>
    </location>
    <ligand>
        <name>Mn(2+)</name>
        <dbReference type="ChEBI" id="CHEBI:29035"/>
        <label>2</label>
    </ligand>
</feature>
<dbReference type="PANTHER" id="PTHR11014:SF63">
    <property type="entry name" value="METALLOPEPTIDASE, PUTATIVE (AFU_ORTHOLOGUE AFUA_6G09600)-RELATED"/>
    <property type="match status" value="1"/>
</dbReference>
<sequence>MMKTGTLSDLAYQVKSDVVKWRRFLHENPELSFHEEKTSQFIYDTLLSFGGLEVSRPTKTSVMARLIGRQPGKTLAIRADIDALPIQEENTFEFVSNKPGVMHACGHDGHTSILLGTAKVLTSLKEQIIGEVRFLFQHAEETQPGGAQEMVAAGVMENVDCVTGLHLLPQLEVGKIGIISGSMTASSDNFTVTIHGKGGHSGIPHQTIDSTTIAAQVVTNLQHIVSRNTDPLDGTVISVTKFIGGTSLNVIPDAVHIGGSIRTLSSDLRDALPTLLEKVIKGVTEAHGATYDLQYIVGYDPVVNDEGITKIIRETACKVFGDKALELRRPLMVSDDFSAFQQKAPGTYFWVGAGNEEKGIKNPLHHPKFTIDEEALDKGLKMMVHSTFELLKPR</sequence>
<feature type="binding site" evidence="2">
    <location>
        <position position="105"/>
    </location>
    <ligand>
        <name>Mn(2+)</name>
        <dbReference type="ChEBI" id="CHEBI:29035"/>
        <label>2</label>
    </ligand>
</feature>
<keyword evidence="2" id="KW-0479">Metal-binding</keyword>
<dbReference type="NCBIfam" id="TIGR01891">
    <property type="entry name" value="amidohydrolases"/>
    <property type="match status" value="1"/>
</dbReference>
<proteinExistence type="predicted"/>
<reference evidence="4 5" key="1">
    <citation type="submission" date="2019-03" db="EMBL/GenBank/DDBJ databases">
        <title>Genomic Encyclopedia of Type Strains, Phase IV (KMG-IV): sequencing the most valuable type-strain genomes for metagenomic binning, comparative biology and taxonomic classification.</title>
        <authorList>
            <person name="Goeker M."/>
        </authorList>
    </citation>
    <scope>NUCLEOTIDE SEQUENCE [LARGE SCALE GENOMIC DNA]</scope>
    <source>
        <strain evidence="4 5">DSM 19377</strain>
    </source>
</reference>
<dbReference type="EMBL" id="SLXK01000049">
    <property type="protein sequence ID" value="TCP20767.1"/>
    <property type="molecule type" value="Genomic_DNA"/>
</dbReference>
<keyword evidence="2" id="KW-0464">Manganese</keyword>
<dbReference type="GO" id="GO:0050118">
    <property type="term" value="F:N-acetyldiaminopimelate deacetylase activity"/>
    <property type="evidence" value="ECO:0007669"/>
    <property type="project" value="UniProtKB-ARBA"/>
</dbReference>
<dbReference type="Gene3D" id="3.30.70.360">
    <property type="match status" value="1"/>
</dbReference>
<dbReference type="GO" id="GO:0046872">
    <property type="term" value="F:metal ion binding"/>
    <property type="evidence" value="ECO:0007669"/>
    <property type="project" value="UniProtKB-KW"/>
</dbReference>
<dbReference type="SUPFAM" id="SSF55031">
    <property type="entry name" value="Bacterial exopeptidase dimerisation domain"/>
    <property type="match status" value="1"/>
</dbReference>
<dbReference type="InterPro" id="IPR017439">
    <property type="entry name" value="Amidohydrolase"/>
</dbReference>
<feature type="binding site" evidence="2">
    <location>
        <position position="107"/>
    </location>
    <ligand>
        <name>Mn(2+)</name>
        <dbReference type="ChEBI" id="CHEBI:29035"/>
        <label>2</label>
    </ligand>
</feature>
<comment type="caution">
    <text evidence="4">The sequence shown here is derived from an EMBL/GenBank/DDBJ whole genome shotgun (WGS) entry which is preliminary data.</text>
</comment>
<dbReference type="FunFam" id="3.30.70.360:FF:000001">
    <property type="entry name" value="N-acetyldiaminopimelate deacetylase"/>
    <property type="match status" value="1"/>
</dbReference>
<keyword evidence="1 4" id="KW-0378">Hydrolase</keyword>
<keyword evidence="5" id="KW-1185">Reference proteome</keyword>
<accession>A0A4R2NHB4</accession>
<dbReference type="InterPro" id="IPR002933">
    <property type="entry name" value="Peptidase_M20"/>
</dbReference>
<dbReference type="Gene3D" id="3.40.630.10">
    <property type="entry name" value="Zn peptidases"/>
    <property type="match status" value="1"/>
</dbReference>
<dbReference type="Proteomes" id="UP000295416">
    <property type="component" value="Unassembled WGS sequence"/>
</dbReference>
<dbReference type="PIRSF" id="PIRSF005962">
    <property type="entry name" value="Pept_M20D_amidohydro"/>
    <property type="match status" value="1"/>
</dbReference>
<evidence type="ECO:0000256" key="2">
    <source>
        <dbReference type="PIRSR" id="PIRSR005962-1"/>
    </source>
</evidence>
<dbReference type="AlphaFoldDB" id="A0A4R2NHB4"/>
<comment type="cofactor">
    <cofactor evidence="2">
        <name>Mn(2+)</name>
        <dbReference type="ChEBI" id="CHEBI:29035"/>
    </cofactor>
    <text evidence="2">The Mn(2+) ion enhances activity.</text>
</comment>
<evidence type="ECO:0000259" key="3">
    <source>
        <dbReference type="Pfam" id="PF07687"/>
    </source>
</evidence>
<evidence type="ECO:0000313" key="5">
    <source>
        <dbReference type="Proteomes" id="UP000295416"/>
    </source>
</evidence>
<protein>
    <submittedName>
        <fullName evidence="4">Amidohydrolase</fullName>
    </submittedName>
</protein>